<dbReference type="Proteomes" id="UP000000305">
    <property type="component" value="Unassembled WGS sequence"/>
</dbReference>
<protein>
    <submittedName>
        <fullName evidence="2">Uncharacterized protein</fullName>
    </submittedName>
</protein>
<name>E9GYC9_DAPPU</name>
<proteinExistence type="predicted"/>
<organism evidence="2 3">
    <name type="scientific">Daphnia pulex</name>
    <name type="common">Water flea</name>
    <dbReference type="NCBI Taxonomy" id="6669"/>
    <lineage>
        <taxon>Eukaryota</taxon>
        <taxon>Metazoa</taxon>
        <taxon>Ecdysozoa</taxon>
        <taxon>Arthropoda</taxon>
        <taxon>Crustacea</taxon>
        <taxon>Branchiopoda</taxon>
        <taxon>Diplostraca</taxon>
        <taxon>Cladocera</taxon>
        <taxon>Anomopoda</taxon>
        <taxon>Daphniidae</taxon>
        <taxon>Daphnia</taxon>
    </lineage>
</organism>
<dbReference type="InParanoid" id="E9GYC9"/>
<dbReference type="KEGG" id="dpx:DAPPUDRAFT_250341"/>
<keyword evidence="3" id="KW-1185">Reference proteome</keyword>
<dbReference type="HOGENOM" id="CLU_2576274_0_0_1"/>
<dbReference type="EMBL" id="GL732574">
    <property type="protein sequence ID" value="EFX75579.1"/>
    <property type="molecule type" value="Genomic_DNA"/>
</dbReference>
<reference evidence="2 3" key="1">
    <citation type="journal article" date="2011" name="Science">
        <title>The ecoresponsive genome of Daphnia pulex.</title>
        <authorList>
            <person name="Colbourne J.K."/>
            <person name="Pfrender M.E."/>
            <person name="Gilbert D."/>
            <person name="Thomas W.K."/>
            <person name="Tucker A."/>
            <person name="Oakley T.H."/>
            <person name="Tokishita S."/>
            <person name="Aerts A."/>
            <person name="Arnold G.J."/>
            <person name="Basu M.K."/>
            <person name="Bauer D.J."/>
            <person name="Caceres C.E."/>
            <person name="Carmel L."/>
            <person name="Casola C."/>
            <person name="Choi J.H."/>
            <person name="Detter J.C."/>
            <person name="Dong Q."/>
            <person name="Dusheyko S."/>
            <person name="Eads B.D."/>
            <person name="Frohlich T."/>
            <person name="Geiler-Samerotte K.A."/>
            <person name="Gerlach D."/>
            <person name="Hatcher P."/>
            <person name="Jogdeo S."/>
            <person name="Krijgsveld J."/>
            <person name="Kriventseva E.V."/>
            <person name="Kultz D."/>
            <person name="Laforsch C."/>
            <person name="Lindquist E."/>
            <person name="Lopez J."/>
            <person name="Manak J.R."/>
            <person name="Muller J."/>
            <person name="Pangilinan J."/>
            <person name="Patwardhan R.P."/>
            <person name="Pitluck S."/>
            <person name="Pritham E.J."/>
            <person name="Rechtsteiner A."/>
            <person name="Rho M."/>
            <person name="Rogozin I.B."/>
            <person name="Sakarya O."/>
            <person name="Salamov A."/>
            <person name="Schaack S."/>
            <person name="Shapiro H."/>
            <person name="Shiga Y."/>
            <person name="Skalitzky C."/>
            <person name="Smith Z."/>
            <person name="Souvorov A."/>
            <person name="Sung W."/>
            <person name="Tang Z."/>
            <person name="Tsuchiya D."/>
            <person name="Tu H."/>
            <person name="Vos H."/>
            <person name="Wang M."/>
            <person name="Wolf Y.I."/>
            <person name="Yamagata H."/>
            <person name="Yamada T."/>
            <person name="Ye Y."/>
            <person name="Shaw J.R."/>
            <person name="Andrews J."/>
            <person name="Crease T.J."/>
            <person name="Tang H."/>
            <person name="Lucas S.M."/>
            <person name="Robertson H.M."/>
            <person name="Bork P."/>
            <person name="Koonin E.V."/>
            <person name="Zdobnov E.M."/>
            <person name="Grigoriev I.V."/>
            <person name="Lynch M."/>
            <person name="Boore J.L."/>
        </authorList>
    </citation>
    <scope>NUCLEOTIDE SEQUENCE [LARGE SCALE GENOMIC DNA]</scope>
</reference>
<gene>
    <name evidence="2" type="ORF">DAPPUDRAFT_250341</name>
</gene>
<evidence type="ECO:0000256" key="1">
    <source>
        <dbReference type="SAM" id="MobiDB-lite"/>
    </source>
</evidence>
<feature type="region of interest" description="Disordered" evidence="1">
    <location>
        <begin position="19"/>
        <end position="43"/>
    </location>
</feature>
<accession>E9GYC9</accession>
<evidence type="ECO:0000313" key="2">
    <source>
        <dbReference type="EMBL" id="EFX75579.1"/>
    </source>
</evidence>
<evidence type="ECO:0000313" key="3">
    <source>
        <dbReference type="Proteomes" id="UP000000305"/>
    </source>
</evidence>
<dbReference type="AlphaFoldDB" id="E9GYC9"/>
<sequence length="81" mass="9204">MILWPPLVLPARADATSNLHHPLSKRRKSTFHPPGGDVVKSTTRWPPIFRSHVETTLTALGNTQTDSDYQDYNRLVLVNIR</sequence>